<feature type="chain" id="PRO_5047368018" description="Preprotein translocase subunit SecD" evidence="1">
    <location>
        <begin position="23"/>
        <end position="158"/>
    </location>
</feature>
<evidence type="ECO:0000256" key="1">
    <source>
        <dbReference type="SAM" id="SignalP"/>
    </source>
</evidence>
<dbReference type="EMBL" id="JAFBBU010000001">
    <property type="protein sequence ID" value="MBM7473181.1"/>
    <property type="molecule type" value="Genomic_DNA"/>
</dbReference>
<evidence type="ECO:0000313" key="3">
    <source>
        <dbReference type="Proteomes" id="UP000776164"/>
    </source>
</evidence>
<dbReference type="RefSeq" id="WP_205110430.1">
    <property type="nucleotide sequence ID" value="NZ_BAAAHT010000014.1"/>
</dbReference>
<dbReference type="Gene3D" id="3.30.1360.200">
    <property type="match status" value="1"/>
</dbReference>
<evidence type="ECO:0000313" key="2">
    <source>
        <dbReference type="EMBL" id="MBM7473181.1"/>
    </source>
</evidence>
<dbReference type="Proteomes" id="UP000776164">
    <property type="component" value="Unassembled WGS sequence"/>
</dbReference>
<gene>
    <name evidence="2" type="ORF">JOE66_002815</name>
</gene>
<dbReference type="PROSITE" id="PS51257">
    <property type="entry name" value="PROKAR_LIPOPROTEIN"/>
    <property type="match status" value="1"/>
</dbReference>
<keyword evidence="1" id="KW-0732">Signal</keyword>
<proteinExistence type="predicted"/>
<sequence>MTFRTGRLSVVVFAVVLLTACAGGTSPRASSSVGHARIGLAVSKECVAGSSTECVSVRGEGVLTPSNYENAGVQDATVIEDGGQSTVHVTFTDDGATVLNTLTKQAVQAGSGARLILEVGGKIVGTPAVMEPIEDREVSIIVAREDNAQTLVDSILGR</sequence>
<accession>A0ABS2L8H5</accession>
<name>A0ABS2L8H5_9MICO</name>
<keyword evidence="3" id="KW-1185">Reference proteome</keyword>
<reference evidence="2 3" key="1">
    <citation type="submission" date="2021-01" db="EMBL/GenBank/DDBJ databases">
        <title>Sequencing the genomes of 1000 actinobacteria strains.</title>
        <authorList>
            <person name="Klenk H.-P."/>
        </authorList>
    </citation>
    <scope>NUCLEOTIDE SEQUENCE [LARGE SCALE GENOMIC DNA]</scope>
    <source>
        <strain evidence="2 3">DSM 13057</strain>
    </source>
</reference>
<feature type="signal peptide" evidence="1">
    <location>
        <begin position="1"/>
        <end position="22"/>
    </location>
</feature>
<evidence type="ECO:0008006" key="4">
    <source>
        <dbReference type="Google" id="ProtNLM"/>
    </source>
</evidence>
<organism evidence="2 3">
    <name type="scientific">Subtercola frigoramans</name>
    <dbReference type="NCBI Taxonomy" id="120298"/>
    <lineage>
        <taxon>Bacteria</taxon>
        <taxon>Bacillati</taxon>
        <taxon>Actinomycetota</taxon>
        <taxon>Actinomycetes</taxon>
        <taxon>Micrococcales</taxon>
        <taxon>Microbacteriaceae</taxon>
        <taxon>Subtercola</taxon>
    </lineage>
</organism>
<protein>
    <recommendedName>
        <fullName evidence="4">Preprotein translocase subunit SecD</fullName>
    </recommendedName>
</protein>
<comment type="caution">
    <text evidence="2">The sequence shown here is derived from an EMBL/GenBank/DDBJ whole genome shotgun (WGS) entry which is preliminary data.</text>
</comment>